<feature type="region of interest" description="Disordered" evidence="11">
    <location>
        <begin position="365"/>
        <end position="389"/>
    </location>
</feature>
<evidence type="ECO:0000313" key="14">
    <source>
        <dbReference type="EMBL" id="NQX30312.1"/>
    </source>
</evidence>
<comment type="caution">
    <text evidence="14">The sequence shown here is derived from an EMBL/GenBank/DDBJ whole genome shotgun (WGS) entry which is preliminary data.</text>
</comment>
<dbReference type="Gene3D" id="2.60.260.20">
    <property type="entry name" value="Urease metallochaperone UreE, N-terminal domain"/>
    <property type="match status" value="2"/>
</dbReference>
<dbReference type="PRINTS" id="PR00625">
    <property type="entry name" value="JDOMAIN"/>
</dbReference>
<feature type="binding site" evidence="9">
    <location>
        <position position="205"/>
    </location>
    <ligand>
        <name>Zn(2+)</name>
        <dbReference type="ChEBI" id="CHEBI:29105"/>
        <label>2</label>
    </ligand>
</feature>
<dbReference type="Pfam" id="PF01556">
    <property type="entry name" value="DnaJ_C"/>
    <property type="match status" value="1"/>
</dbReference>
<dbReference type="CDD" id="cd10747">
    <property type="entry name" value="DnaJ_C"/>
    <property type="match status" value="1"/>
</dbReference>
<dbReference type="EMBL" id="JABMKV010000001">
    <property type="protein sequence ID" value="NQX30312.1"/>
    <property type="molecule type" value="Genomic_DNA"/>
</dbReference>
<dbReference type="PANTHER" id="PTHR43096:SF48">
    <property type="entry name" value="CHAPERONE PROTEIN DNAJ"/>
    <property type="match status" value="1"/>
</dbReference>
<protein>
    <recommendedName>
        <fullName evidence="9">Chaperone protein DnaJ</fullName>
    </recommendedName>
</protein>
<dbReference type="PROSITE" id="PS51188">
    <property type="entry name" value="ZF_CR"/>
    <property type="match status" value="1"/>
</dbReference>
<feature type="repeat" description="CXXCXGXG motif" evidence="9">
    <location>
        <begin position="176"/>
        <end position="183"/>
    </location>
</feature>
<dbReference type="Gene3D" id="1.10.287.110">
    <property type="entry name" value="DnaJ domain"/>
    <property type="match status" value="1"/>
</dbReference>
<feature type="domain" description="J" evidence="12">
    <location>
        <begin position="5"/>
        <end position="70"/>
    </location>
</feature>
<dbReference type="PANTHER" id="PTHR43096">
    <property type="entry name" value="DNAJ HOMOLOG 1, MITOCHONDRIAL-RELATED"/>
    <property type="match status" value="1"/>
</dbReference>
<dbReference type="NCBIfam" id="NF008035">
    <property type="entry name" value="PRK10767.1"/>
    <property type="match status" value="1"/>
</dbReference>
<comment type="domain">
    <text evidence="9">The J domain is necessary and sufficient to stimulate DnaK ATPase activity. Zinc center 1 plays an important role in the autonomous, DnaK-independent chaperone activity of DnaJ. Zinc center 2 is essential for interaction with DnaK and for DnaJ activity.</text>
</comment>
<feature type="binding site" evidence="9">
    <location>
        <position position="216"/>
    </location>
    <ligand>
        <name>Zn(2+)</name>
        <dbReference type="ChEBI" id="CHEBI:29105"/>
        <label>1</label>
    </ligand>
</feature>
<dbReference type="Proteomes" id="UP000762110">
    <property type="component" value="Unassembled WGS sequence"/>
</dbReference>
<dbReference type="SMART" id="SM00271">
    <property type="entry name" value="DnaJ"/>
    <property type="match status" value="1"/>
</dbReference>
<evidence type="ECO:0000256" key="3">
    <source>
        <dbReference type="ARBA" id="ARBA00022723"/>
    </source>
</evidence>
<feature type="repeat" description="CXXCXGXG motif" evidence="9">
    <location>
        <begin position="216"/>
        <end position="223"/>
    </location>
</feature>
<evidence type="ECO:0000256" key="7">
    <source>
        <dbReference type="ARBA" id="ARBA00023016"/>
    </source>
</evidence>
<keyword evidence="15" id="KW-1185">Reference proteome</keyword>
<accession>A0ABX2D8G8</accession>
<dbReference type="SUPFAM" id="SSF46565">
    <property type="entry name" value="Chaperone J-domain"/>
    <property type="match status" value="1"/>
</dbReference>
<dbReference type="RefSeq" id="WP_173268510.1">
    <property type="nucleotide sequence ID" value="NZ_JABMKV010000001.1"/>
</dbReference>
<feature type="binding site" evidence="9">
    <location>
        <position position="219"/>
    </location>
    <ligand>
        <name>Zn(2+)</name>
        <dbReference type="ChEBI" id="CHEBI:29105"/>
        <label>1</label>
    </ligand>
</feature>
<dbReference type="InterPro" id="IPR008971">
    <property type="entry name" value="HSP40/DnaJ_pept-bd"/>
</dbReference>
<gene>
    <name evidence="9 14" type="primary">dnaJ</name>
    <name evidence="14" type="ORF">HQN85_01130</name>
</gene>
<comment type="subcellular location">
    <subcellularLocation>
        <location evidence="9">Cytoplasm</location>
    </subcellularLocation>
</comment>
<comment type="cofactor">
    <cofactor evidence="9">
        <name>Zn(2+)</name>
        <dbReference type="ChEBI" id="CHEBI:29105"/>
    </cofactor>
    <text evidence="9">Binds 2 Zn(2+) ions per monomer.</text>
</comment>
<dbReference type="InterPro" id="IPR001623">
    <property type="entry name" value="DnaJ_domain"/>
</dbReference>
<evidence type="ECO:0000256" key="2">
    <source>
        <dbReference type="ARBA" id="ARBA00022705"/>
    </source>
</evidence>
<feature type="binding site" evidence="9">
    <location>
        <position position="162"/>
    </location>
    <ligand>
        <name>Zn(2+)</name>
        <dbReference type="ChEBI" id="CHEBI:29105"/>
        <label>1</label>
    </ligand>
</feature>
<comment type="similarity">
    <text evidence="9">Belongs to the DnaJ family.</text>
</comment>
<organism evidence="14 15">
    <name type="scientific">Pedobacter boryungensis</name>
    <dbReference type="NCBI Taxonomy" id="869962"/>
    <lineage>
        <taxon>Bacteria</taxon>
        <taxon>Pseudomonadati</taxon>
        <taxon>Bacteroidota</taxon>
        <taxon>Sphingobacteriia</taxon>
        <taxon>Sphingobacteriales</taxon>
        <taxon>Sphingobacteriaceae</taxon>
        <taxon>Pedobacter</taxon>
    </lineage>
</organism>
<dbReference type="Gene3D" id="2.10.230.10">
    <property type="entry name" value="Heat shock protein DnaJ, cysteine-rich domain"/>
    <property type="match status" value="1"/>
</dbReference>
<dbReference type="PROSITE" id="PS50076">
    <property type="entry name" value="DNAJ_2"/>
    <property type="match status" value="1"/>
</dbReference>
<keyword evidence="8 9" id="KW-0143">Chaperone</keyword>
<evidence type="ECO:0000256" key="8">
    <source>
        <dbReference type="ARBA" id="ARBA00023186"/>
    </source>
</evidence>
<keyword evidence="6 9" id="KW-0862">Zinc</keyword>
<dbReference type="HAMAP" id="MF_01152">
    <property type="entry name" value="DnaJ"/>
    <property type="match status" value="1"/>
</dbReference>
<evidence type="ECO:0000256" key="9">
    <source>
        <dbReference type="HAMAP-Rule" id="MF_01152"/>
    </source>
</evidence>
<dbReference type="SUPFAM" id="SSF57938">
    <property type="entry name" value="DnaJ/Hsp40 cysteine-rich domain"/>
    <property type="match status" value="1"/>
</dbReference>
<keyword evidence="3 9" id="KW-0479">Metal-binding</keyword>
<evidence type="ECO:0000256" key="5">
    <source>
        <dbReference type="ARBA" id="ARBA00022771"/>
    </source>
</evidence>
<dbReference type="Pfam" id="PF00226">
    <property type="entry name" value="DnaJ"/>
    <property type="match status" value="1"/>
</dbReference>
<evidence type="ECO:0000256" key="11">
    <source>
        <dbReference type="SAM" id="MobiDB-lite"/>
    </source>
</evidence>
<evidence type="ECO:0000256" key="1">
    <source>
        <dbReference type="ARBA" id="ARBA00022490"/>
    </source>
</evidence>
<feature type="domain" description="CR-type" evidence="13">
    <location>
        <begin position="146"/>
        <end position="228"/>
    </location>
</feature>
<sequence>MSKRDFYDILGVAKNASAEEIKKAYRKLAIKYHPDKNPDDKVAEDKFKEAAEAYEILSSPEKKQRYDQYGHAGVGGAGGGGYGGGGMNMEDIFSQFGDIFGGGGGSPFDSFFGGGQQSRGGGGRRVAKGSNLRIKVKLTLEEIANGAEKKIKVNKQITCKTCDGSGAKDKSSVSTCKTCGGSGAVRRVTNTILGQMQTTATCPTCHGSGQQITAKCNVCHGEGTTRGEETITINIPAGVSEGMQLSMAGKGNAAPNGGVPGDLIILIEELPHDTLKREGNNIVYDLHVSIIDAALGYSAEVPTIDGKAKIKIEPGTQSGKLLRLKGKGIPEINSYHRGDEIIHVNIWTPKALSSEERAILERLRESPNFKPQPGKNDKSFFDKMKEYFE</sequence>
<dbReference type="SUPFAM" id="SSF49493">
    <property type="entry name" value="HSP40/DnaJ peptide-binding domain"/>
    <property type="match status" value="2"/>
</dbReference>
<feature type="binding site" evidence="9">
    <location>
        <position position="179"/>
    </location>
    <ligand>
        <name>Zn(2+)</name>
        <dbReference type="ChEBI" id="CHEBI:29105"/>
        <label>2</label>
    </ligand>
</feature>
<evidence type="ECO:0000256" key="10">
    <source>
        <dbReference type="PROSITE-ProRule" id="PRU00546"/>
    </source>
</evidence>
<dbReference type="Pfam" id="PF00684">
    <property type="entry name" value="DnaJ_CXXCXGXG"/>
    <property type="match status" value="1"/>
</dbReference>
<keyword evidence="4 9" id="KW-0677">Repeat</keyword>
<comment type="function">
    <text evidence="9">Participates actively in the response to hyperosmotic and heat shock by preventing the aggregation of stress-denatured proteins and by disaggregating proteins, also in an autonomous, DnaK-independent fashion. Unfolded proteins bind initially to DnaJ; upon interaction with the DnaJ-bound protein, DnaK hydrolyzes its bound ATP, resulting in the formation of a stable complex. GrpE releases ADP from DnaK; ATP binding to DnaK triggers the release of the substrate protein, thus completing the reaction cycle. Several rounds of ATP-dependent interactions between DnaJ, DnaK and GrpE are required for fully efficient folding. Also involved, together with DnaK and GrpE, in the DNA replication of plasmids through activation of initiation proteins.</text>
</comment>
<feature type="compositionally biased region" description="Basic and acidic residues" evidence="11">
    <location>
        <begin position="375"/>
        <end position="389"/>
    </location>
</feature>
<dbReference type="CDD" id="cd06257">
    <property type="entry name" value="DnaJ"/>
    <property type="match status" value="1"/>
</dbReference>
<evidence type="ECO:0000259" key="12">
    <source>
        <dbReference type="PROSITE" id="PS50076"/>
    </source>
</evidence>
<evidence type="ECO:0000313" key="15">
    <source>
        <dbReference type="Proteomes" id="UP000762110"/>
    </source>
</evidence>
<dbReference type="CDD" id="cd10719">
    <property type="entry name" value="DnaJ_zf"/>
    <property type="match status" value="1"/>
</dbReference>
<keyword evidence="1 9" id="KW-0963">Cytoplasm</keyword>
<evidence type="ECO:0000256" key="6">
    <source>
        <dbReference type="ARBA" id="ARBA00022833"/>
    </source>
</evidence>
<reference evidence="14 15" key="1">
    <citation type="submission" date="2020-05" db="EMBL/GenBank/DDBJ databases">
        <title>Description of Pedobacter foliorum sp. nov.</title>
        <authorList>
            <person name="Qi S."/>
            <person name="Carlier A."/>
            <person name="Cnockaert M."/>
            <person name="Vandamme P."/>
        </authorList>
    </citation>
    <scope>NUCLEOTIDE SEQUENCE [LARGE SCALE GENOMIC DNA]</scope>
    <source>
        <strain evidence="14 15">LMG 31300</strain>
    </source>
</reference>
<feature type="binding site" evidence="9">
    <location>
        <position position="159"/>
    </location>
    <ligand>
        <name>Zn(2+)</name>
        <dbReference type="ChEBI" id="CHEBI:29105"/>
        <label>1</label>
    </ligand>
</feature>
<dbReference type="InterPro" id="IPR036410">
    <property type="entry name" value="HSP_DnaJ_Cys-rich_dom_sf"/>
</dbReference>
<dbReference type="InterPro" id="IPR002939">
    <property type="entry name" value="DnaJ_C"/>
</dbReference>
<dbReference type="InterPro" id="IPR036869">
    <property type="entry name" value="J_dom_sf"/>
</dbReference>
<keyword evidence="5 9" id="KW-0863">Zinc-finger</keyword>
<evidence type="ECO:0000256" key="4">
    <source>
        <dbReference type="ARBA" id="ARBA00022737"/>
    </source>
</evidence>
<comment type="subunit">
    <text evidence="9">Homodimer.</text>
</comment>
<feature type="repeat" description="CXXCXGXG motif" evidence="9">
    <location>
        <begin position="202"/>
        <end position="209"/>
    </location>
</feature>
<feature type="binding site" evidence="9">
    <location>
        <position position="202"/>
    </location>
    <ligand>
        <name>Zn(2+)</name>
        <dbReference type="ChEBI" id="CHEBI:29105"/>
        <label>2</label>
    </ligand>
</feature>
<keyword evidence="2 9" id="KW-0235">DNA replication</keyword>
<dbReference type="InterPro" id="IPR012724">
    <property type="entry name" value="DnaJ"/>
</dbReference>
<name>A0ABX2D8G8_9SPHI</name>
<keyword evidence="7 9" id="KW-0346">Stress response</keyword>
<feature type="repeat" description="CXXCXGXG motif" evidence="9">
    <location>
        <begin position="159"/>
        <end position="166"/>
    </location>
</feature>
<dbReference type="NCBIfam" id="TIGR02349">
    <property type="entry name" value="DnaJ_bact"/>
    <property type="match status" value="1"/>
</dbReference>
<evidence type="ECO:0000259" key="13">
    <source>
        <dbReference type="PROSITE" id="PS51188"/>
    </source>
</evidence>
<feature type="binding site" evidence="9">
    <location>
        <position position="176"/>
    </location>
    <ligand>
        <name>Zn(2+)</name>
        <dbReference type="ChEBI" id="CHEBI:29105"/>
        <label>2</label>
    </ligand>
</feature>
<feature type="zinc finger region" description="CR-type" evidence="10">
    <location>
        <begin position="146"/>
        <end position="228"/>
    </location>
</feature>
<proteinExistence type="inferred from homology"/>
<dbReference type="InterPro" id="IPR001305">
    <property type="entry name" value="HSP_DnaJ_Cys-rich_dom"/>
</dbReference>